<keyword evidence="1" id="KW-0472">Membrane</keyword>
<dbReference type="EnsemblMetazoa" id="MDOA012639-RB">
    <property type="protein sequence ID" value="MDOA012639-PB"/>
    <property type="gene ID" value="MDOA012639"/>
</dbReference>
<dbReference type="InterPro" id="IPR053255">
    <property type="entry name" value="EGF-like_domain"/>
</dbReference>
<dbReference type="AlphaFoldDB" id="A0A1I8N8F8"/>
<dbReference type="VEuPathDB" id="VectorBase:MDOMA2_009770"/>
<dbReference type="OrthoDB" id="409374at2759"/>
<feature type="domain" description="EGF-like" evidence="3">
    <location>
        <begin position="217"/>
        <end position="249"/>
    </location>
</feature>
<dbReference type="PANTHER" id="PTHR24047">
    <property type="entry name" value="FI01909P-RELATED"/>
    <property type="match status" value="1"/>
</dbReference>
<reference evidence="4" key="1">
    <citation type="submission" date="2020-05" db="UniProtKB">
        <authorList>
            <consortium name="EnsemblMetazoa"/>
        </authorList>
    </citation>
    <scope>IDENTIFICATION</scope>
    <source>
        <strain evidence="4">Aabys</strain>
    </source>
</reference>
<dbReference type="PANTHER" id="PTHR24047:SF32">
    <property type="entry name" value="FI01909P-RELATED"/>
    <property type="match status" value="1"/>
</dbReference>
<evidence type="ECO:0000313" key="4">
    <source>
        <dbReference type="EnsemblMetazoa" id="MDOA012639-PB"/>
    </source>
</evidence>
<dbReference type="RefSeq" id="XP_011293467.1">
    <property type="nucleotide sequence ID" value="XM_011295165.2"/>
</dbReference>
<gene>
    <name evidence="4" type="primary">101892802</name>
    <name evidence="6" type="synonym">LOC101892802</name>
</gene>
<dbReference type="eggNOG" id="KOG1218">
    <property type="taxonomic scope" value="Eukaryota"/>
</dbReference>
<keyword evidence="5" id="KW-1185">Reference proteome</keyword>
<feature type="domain" description="EGF-like" evidence="3">
    <location>
        <begin position="89"/>
        <end position="124"/>
    </location>
</feature>
<name>A0A1I8N8F8_MUSDO</name>
<feature type="signal peptide" evidence="2">
    <location>
        <begin position="1"/>
        <end position="21"/>
    </location>
</feature>
<sequence>MILRFLISLVIIGQFFALAAAIDVEDHMCSEETKMPNGQIVTSPKCCSGYVKIGKHCQPYCENCQNGRCIRPNECECLVGYFWNQTTKACQQVCHCENGFCPHQNQCVCNKGYRKPRPTSYYCEPICDDPECPPYSVCSGPQQCVCFKGFEMNPETGECELICDNDELFRPDYEAQKCVLKHCSCTNTGGGYCLHNYDECYCYEGFRKTNKSHCEPLCREKCENADCVGSNECRCWHGYHESIDPHVCEEDSMCRGKPCHNGVCQLNGNCKCKSGFNKSLNIKGQIICDTTSMFIAKIMALVLSIPLILAASVFLYVYMEARKKRIINMPTVQYGEDDDGYAYAYNN</sequence>
<dbReference type="Gene3D" id="2.10.25.10">
    <property type="entry name" value="Laminin"/>
    <property type="match status" value="3"/>
</dbReference>
<evidence type="ECO:0000256" key="1">
    <source>
        <dbReference type="SAM" id="Phobius"/>
    </source>
</evidence>
<reference evidence="6" key="2">
    <citation type="submission" date="2025-04" db="UniProtKB">
        <authorList>
            <consortium name="RefSeq"/>
        </authorList>
    </citation>
    <scope>IDENTIFICATION</scope>
    <source>
        <strain evidence="6">Aabys</strain>
    </source>
</reference>
<accession>A0A1I8N8F8</accession>
<keyword evidence="1" id="KW-0812">Transmembrane</keyword>
<evidence type="ECO:0000256" key="2">
    <source>
        <dbReference type="SAM" id="SignalP"/>
    </source>
</evidence>
<feature type="domain" description="EGF-like" evidence="3">
    <location>
        <begin position="56"/>
        <end position="88"/>
    </location>
</feature>
<dbReference type="KEGG" id="mde:101892802"/>
<dbReference type="VEuPathDB" id="VectorBase:MDOA012639"/>
<protein>
    <submittedName>
        <fullName evidence="6">Cell death abnormality protein 1</fullName>
    </submittedName>
</protein>
<dbReference type="InterPro" id="IPR000742">
    <property type="entry name" value="EGF"/>
</dbReference>
<feature type="chain" id="PRO_5044561365" evidence="2">
    <location>
        <begin position="22"/>
        <end position="347"/>
    </location>
</feature>
<keyword evidence="1" id="KW-1133">Transmembrane helix</keyword>
<dbReference type="SMART" id="SM00181">
    <property type="entry name" value="EGF"/>
    <property type="match status" value="5"/>
</dbReference>
<proteinExistence type="predicted"/>
<dbReference type="GeneID" id="101892802"/>
<evidence type="ECO:0000313" key="5">
    <source>
        <dbReference type="Proteomes" id="UP001652621"/>
    </source>
</evidence>
<feature type="domain" description="EGF-like" evidence="3">
    <location>
        <begin position="253"/>
        <end position="289"/>
    </location>
</feature>
<organism evidence="4">
    <name type="scientific">Musca domestica</name>
    <name type="common">House fly</name>
    <dbReference type="NCBI Taxonomy" id="7370"/>
    <lineage>
        <taxon>Eukaryota</taxon>
        <taxon>Metazoa</taxon>
        <taxon>Ecdysozoa</taxon>
        <taxon>Arthropoda</taxon>
        <taxon>Hexapoda</taxon>
        <taxon>Insecta</taxon>
        <taxon>Pterygota</taxon>
        <taxon>Neoptera</taxon>
        <taxon>Endopterygota</taxon>
        <taxon>Diptera</taxon>
        <taxon>Brachycera</taxon>
        <taxon>Muscomorpha</taxon>
        <taxon>Muscoidea</taxon>
        <taxon>Muscidae</taxon>
        <taxon>Musca</taxon>
    </lineage>
</organism>
<feature type="domain" description="EGF-like" evidence="3">
    <location>
        <begin position="126"/>
        <end position="160"/>
    </location>
</feature>
<keyword evidence="2" id="KW-0732">Signal</keyword>
<dbReference type="Proteomes" id="UP001652621">
    <property type="component" value="Unplaced"/>
</dbReference>
<feature type="transmembrane region" description="Helical" evidence="1">
    <location>
        <begin position="298"/>
        <end position="319"/>
    </location>
</feature>
<evidence type="ECO:0000313" key="6">
    <source>
        <dbReference type="RefSeq" id="XP_011293467.1"/>
    </source>
</evidence>
<evidence type="ECO:0000259" key="3">
    <source>
        <dbReference type="SMART" id="SM00181"/>
    </source>
</evidence>